<organism evidence="1 2">
    <name type="scientific">Periplaneta americana</name>
    <name type="common">American cockroach</name>
    <name type="synonym">Blatta americana</name>
    <dbReference type="NCBI Taxonomy" id="6978"/>
    <lineage>
        <taxon>Eukaryota</taxon>
        <taxon>Metazoa</taxon>
        <taxon>Ecdysozoa</taxon>
        <taxon>Arthropoda</taxon>
        <taxon>Hexapoda</taxon>
        <taxon>Insecta</taxon>
        <taxon>Pterygota</taxon>
        <taxon>Neoptera</taxon>
        <taxon>Polyneoptera</taxon>
        <taxon>Dictyoptera</taxon>
        <taxon>Blattodea</taxon>
        <taxon>Blattoidea</taxon>
        <taxon>Blattidae</taxon>
        <taxon>Blattinae</taxon>
        <taxon>Periplaneta</taxon>
    </lineage>
</organism>
<evidence type="ECO:0000313" key="2">
    <source>
        <dbReference type="Proteomes" id="UP001148838"/>
    </source>
</evidence>
<evidence type="ECO:0000313" key="1">
    <source>
        <dbReference type="EMBL" id="KAJ4443352.1"/>
    </source>
</evidence>
<comment type="caution">
    <text evidence="1">The sequence shown here is derived from an EMBL/GenBank/DDBJ whole genome shotgun (WGS) entry which is preliminary data.</text>
</comment>
<dbReference type="EMBL" id="JAJSOF020000013">
    <property type="protein sequence ID" value="KAJ4443352.1"/>
    <property type="molecule type" value="Genomic_DNA"/>
</dbReference>
<dbReference type="Proteomes" id="UP001148838">
    <property type="component" value="Unassembled WGS sequence"/>
</dbReference>
<sequence>MVGLCEGGNEPPGLLKVTWCELPHKGKGVELFADHPPANRWITHHKGLTCSEWRDALKMAGNVVAVRAMPGRTMDNNRCRHCGSDIETLPHVLGSCPHGEALRNTRHHKERSAIAQALSNTGFTEEVHGLSTTGSTRRIDMIAFQDHRSGFVIDPTVRFETCKSQAQNVHMEKQFIYEPTIPYYQEKY</sequence>
<proteinExistence type="predicted"/>
<protein>
    <recommendedName>
        <fullName evidence="3">Reverse transcriptase</fullName>
    </recommendedName>
</protein>
<keyword evidence="2" id="KW-1185">Reference proteome</keyword>
<accession>A0ABQ8T9X3</accession>
<reference evidence="1 2" key="1">
    <citation type="journal article" date="2022" name="Allergy">
        <title>Genome assembly and annotation of Periplaneta americana reveal a comprehensive cockroach allergen profile.</title>
        <authorList>
            <person name="Wang L."/>
            <person name="Xiong Q."/>
            <person name="Saelim N."/>
            <person name="Wang L."/>
            <person name="Nong W."/>
            <person name="Wan A.T."/>
            <person name="Shi M."/>
            <person name="Liu X."/>
            <person name="Cao Q."/>
            <person name="Hui J.H.L."/>
            <person name="Sookrung N."/>
            <person name="Leung T.F."/>
            <person name="Tungtrongchitr A."/>
            <person name="Tsui S.K.W."/>
        </authorList>
    </citation>
    <scope>NUCLEOTIDE SEQUENCE [LARGE SCALE GENOMIC DNA]</scope>
    <source>
        <strain evidence="1">PWHHKU_190912</strain>
    </source>
</reference>
<gene>
    <name evidence="1" type="ORF">ANN_05020</name>
</gene>
<name>A0ABQ8T9X3_PERAM</name>
<evidence type="ECO:0008006" key="3">
    <source>
        <dbReference type="Google" id="ProtNLM"/>
    </source>
</evidence>